<dbReference type="OrthoDB" id="199913at2759"/>
<proteinExistence type="inferred from homology"/>
<dbReference type="SUPFAM" id="SSF53474">
    <property type="entry name" value="alpha/beta-Hydrolases"/>
    <property type="match status" value="1"/>
</dbReference>
<dbReference type="PRINTS" id="PR00821">
    <property type="entry name" value="TAGLIPASE"/>
</dbReference>
<evidence type="ECO:0000256" key="5">
    <source>
        <dbReference type="SAM" id="MobiDB-lite"/>
    </source>
</evidence>
<dbReference type="Gene3D" id="3.40.50.1820">
    <property type="entry name" value="alpha/beta hydrolase"/>
    <property type="match status" value="1"/>
</dbReference>
<evidence type="ECO:0000256" key="2">
    <source>
        <dbReference type="ARBA" id="ARBA00010701"/>
    </source>
</evidence>
<evidence type="ECO:0000259" key="6">
    <source>
        <dbReference type="Pfam" id="PF00151"/>
    </source>
</evidence>
<gene>
    <name evidence="8 9" type="primary">LOC117648637</name>
</gene>
<protein>
    <submittedName>
        <fullName evidence="8 9">Lipase member H-A-like isoform X1</fullName>
    </submittedName>
</protein>
<dbReference type="Pfam" id="PF00151">
    <property type="entry name" value="Lipase"/>
    <property type="match status" value="1"/>
</dbReference>
<dbReference type="GO" id="GO:0017171">
    <property type="term" value="F:serine hydrolase activity"/>
    <property type="evidence" value="ECO:0007669"/>
    <property type="project" value="TreeGrafter"/>
</dbReference>
<dbReference type="KEGG" id="tpal:117648637"/>
<feature type="compositionally biased region" description="Low complexity" evidence="5">
    <location>
        <begin position="25"/>
        <end position="52"/>
    </location>
</feature>
<dbReference type="InterPro" id="IPR029058">
    <property type="entry name" value="AB_hydrolase_fold"/>
</dbReference>
<dbReference type="Proteomes" id="UP000515158">
    <property type="component" value="Unplaced"/>
</dbReference>
<sequence>MDKGWPAGPWTGQRSVAGKLQRFQPASSSLQPASSSLQSPASPSPRSSSSPPEMASAAWGACALLAAVCSLWFACSTVDAVGWAEKFGDNINLTLYLRDQNVTFNINDSAKILAHRGFDKAKPTVLYMHGYTESNQSASVGLVANAFLKRGDHNFILVDWNYYAETPYVRAFFNLFQVSHALARAITRMVKAGLRKDSLWIVAHSLGGQLAGVTAKDLDFKLPRITALDPALPGFTFEGIPNLSPEDAELVDVIHTDAGFFGFTQQNGHLDFWPNNGTRVQPGCPNYTGVGLYDGHCSHHRSWHFFAEALANETAFPAVRCPSWEDFTKDGCQHNDVVYMGIKAGTARGKRGKYYLVTSNEAPFGKGKAGIANIASGSSFTGWISSITGIGSKPLPTNWGWDS</sequence>
<dbReference type="AlphaFoldDB" id="A0A6P8Z9L0"/>
<dbReference type="RefSeq" id="XP_034247171.1">
    <property type="nucleotide sequence ID" value="XM_034391280.1"/>
</dbReference>
<evidence type="ECO:0000313" key="9">
    <source>
        <dbReference type="RefSeq" id="XP_034247171.1"/>
    </source>
</evidence>
<accession>A0A6P8Z9L0</accession>
<evidence type="ECO:0000313" key="8">
    <source>
        <dbReference type="RefSeq" id="XP_034247170.1"/>
    </source>
</evidence>
<name>A0A6P8Z9L0_THRPL</name>
<reference evidence="8 9" key="1">
    <citation type="submission" date="2025-04" db="UniProtKB">
        <authorList>
            <consortium name="RefSeq"/>
        </authorList>
    </citation>
    <scope>IDENTIFICATION</scope>
    <source>
        <tissue evidence="8 9">Total insect</tissue>
    </source>
</reference>
<dbReference type="PANTHER" id="PTHR11610:SF37">
    <property type="entry name" value="GH01208P"/>
    <property type="match status" value="1"/>
</dbReference>
<evidence type="ECO:0000313" key="7">
    <source>
        <dbReference type="Proteomes" id="UP000515158"/>
    </source>
</evidence>
<dbReference type="GO" id="GO:0005615">
    <property type="term" value="C:extracellular space"/>
    <property type="evidence" value="ECO:0007669"/>
    <property type="project" value="TreeGrafter"/>
</dbReference>
<comment type="subcellular location">
    <subcellularLocation>
        <location evidence="1">Secreted</location>
    </subcellularLocation>
</comment>
<feature type="domain" description="Lipase" evidence="6">
    <location>
        <begin position="79"/>
        <end position="364"/>
    </location>
</feature>
<dbReference type="PANTHER" id="PTHR11610">
    <property type="entry name" value="LIPASE"/>
    <property type="match status" value="1"/>
</dbReference>
<feature type="region of interest" description="Disordered" evidence="5">
    <location>
        <begin position="21"/>
        <end position="52"/>
    </location>
</feature>
<evidence type="ECO:0000256" key="3">
    <source>
        <dbReference type="ARBA" id="ARBA00022525"/>
    </source>
</evidence>
<comment type="similarity">
    <text evidence="2 4">Belongs to the AB hydrolase superfamily. Lipase family.</text>
</comment>
<dbReference type="GO" id="GO:0016298">
    <property type="term" value="F:lipase activity"/>
    <property type="evidence" value="ECO:0007669"/>
    <property type="project" value="InterPro"/>
</dbReference>
<evidence type="ECO:0000256" key="1">
    <source>
        <dbReference type="ARBA" id="ARBA00004613"/>
    </source>
</evidence>
<dbReference type="InterPro" id="IPR013818">
    <property type="entry name" value="Lipase"/>
</dbReference>
<dbReference type="InterPro" id="IPR000734">
    <property type="entry name" value="TAG_lipase"/>
</dbReference>
<keyword evidence="3" id="KW-0964">Secreted</keyword>
<dbReference type="RefSeq" id="XP_034247170.1">
    <property type="nucleotide sequence ID" value="XM_034391279.1"/>
</dbReference>
<dbReference type="GeneID" id="117648637"/>
<keyword evidence="7" id="KW-1185">Reference proteome</keyword>
<dbReference type="GO" id="GO:0016042">
    <property type="term" value="P:lipid catabolic process"/>
    <property type="evidence" value="ECO:0007669"/>
    <property type="project" value="TreeGrafter"/>
</dbReference>
<organism evidence="9">
    <name type="scientific">Thrips palmi</name>
    <name type="common">Melon thrips</name>
    <dbReference type="NCBI Taxonomy" id="161013"/>
    <lineage>
        <taxon>Eukaryota</taxon>
        <taxon>Metazoa</taxon>
        <taxon>Ecdysozoa</taxon>
        <taxon>Arthropoda</taxon>
        <taxon>Hexapoda</taxon>
        <taxon>Insecta</taxon>
        <taxon>Pterygota</taxon>
        <taxon>Neoptera</taxon>
        <taxon>Paraneoptera</taxon>
        <taxon>Thysanoptera</taxon>
        <taxon>Terebrantia</taxon>
        <taxon>Thripoidea</taxon>
        <taxon>Thripidae</taxon>
        <taxon>Thrips</taxon>
    </lineage>
</organism>
<evidence type="ECO:0000256" key="4">
    <source>
        <dbReference type="RuleBase" id="RU004262"/>
    </source>
</evidence>